<dbReference type="Gene3D" id="2.40.50.140">
    <property type="entry name" value="Nucleic acid-binding proteins"/>
    <property type="match status" value="2"/>
</dbReference>
<dbReference type="AlphaFoldDB" id="A0AA35VYT8"/>
<dbReference type="SUPFAM" id="SSF50249">
    <property type="entry name" value="Nucleic acid-binding proteins"/>
    <property type="match status" value="2"/>
</dbReference>
<evidence type="ECO:0008006" key="3">
    <source>
        <dbReference type="Google" id="ProtNLM"/>
    </source>
</evidence>
<dbReference type="InterPro" id="IPR012340">
    <property type="entry name" value="NA-bd_OB-fold"/>
</dbReference>
<dbReference type="Proteomes" id="UP001177003">
    <property type="component" value="Chromosome 2"/>
</dbReference>
<dbReference type="PANTHER" id="PTHR48463:SF1">
    <property type="entry name" value="DUF223 DOMAIN-CONTAINING PROTEIN"/>
    <property type="match status" value="1"/>
</dbReference>
<protein>
    <recommendedName>
        <fullName evidence="3">Replication protein A OB domain-containing protein</fullName>
    </recommendedName>
</protein>
<gene>
    <name evidence="1" type="ORF">LSALG_LOCUS11616</name>
</gene>
<dbReference type="EMBL" id="OX465078">
    <property type="protein sequence ID" value="CAI9271347.1"/>
    <property type="molecule type" value="Genomic_DNA"/>
</dbReference>
<organism evidence="1 2">
    <name type="scientific">Lactuca saligna</name>
    <name type="common">Willowleaf lettuce</name>
    <dbReference type="NCBI Taxonomy" id="75948"/>
    <lineage>
        <taxon>Eukaryota</taxon>
        <taxon>Viridiplantae</taxon>
        <taxon>Streptophyta</taxon>
        <taxon>Embryophyta</taxon>
        <taxon>Tracheophyta</taxon>
        <taxon>Spermatophyta</taxon>
        <taxon>Magnoliopsida</taxon>
        <taxon>eudicotyledons</taxon>
        <taxon>Gunneridae</taxon>
        <taxon>Pentapetalae</taxon>
        <taxon>asterids</taxon>
        <taxon>campanulids</taxon>
        <taxon>Asterales</taxon>
        <taxon>Asteraceae</taxon>
        <taxon>Cichorioideae</taxon>
        <taxon>Cichorieae</taxon>
        <taxon>Lactucinae</taxon>
        <taxon>Lactuca</taxon>
    </lineage>
</organism>
<dbReference type="PANTHER" id="PTHR48463">
    <property type="entry name" value="DUF223 DOMAIN-CONTAINING PROTEIN"/>
    <property type="match status" value="1"/>
</dbReference>
<name>A0AA35VYT8_LACSI</name>
<evidence type="ECO:0000313" key="1">
    <source>
        <dbReference type="EMBL" id="CAI9271347.1"/>
    </source>
</evidence>
<keyword evidence="2" id="KW-1185">Reference proteome</keyword>
<sequence>MPDMDRISNLYLGALGKPLEIHVLREWTSNFRKKDTWFIIVDKHGDAIQLLEQKKDETTIESKLLLNECYRITNYTCTTPDKYQKILDHPVHINIGEASTIEQIFECRSLLKVWFRFQPRAHLHTIADKNIEYPDFIGVLINIRERKKKNKEPVMAMTLANANAEEITILLWKECIDSPTKFDRNVIMSNPNTSVIALTNVKATMYNGSLTLTSSMATYLYINPPIFETETPLQRFGTEFRPRLSPIVVTTTLQQLKNSNYSDIEGKKFVIEATITDFTFKDCWYHVPGNTYAKSTHKKGNGWFCISHGTINDPKILYKVSTVVIDNTNSMTIFLSDEATQTLTNATSEELINRNLSQPRDILPPTLERCKGSTRNWFIQCTNLSATNNIRFIITSTSETGNREPKVVIPSNTPVTPMTTTEHITVTTKKSTPVATTLKSEKRLTLMPLMNNND</sequence>
<proteinExistence type="predicted"/>
<evidence type="ECO:0000313" key="2">
    <source>
        <dbReference type="Proteomes" id="UP001177003"/>
    </source>
</evidence>
<accession>A0AA35VYT8</accession>
<reference evidence="1" key="1">
    <citation type="submission" date="2023-04" db="EMBL/GenBank/DDBJ databases">
        <authorList>
            <person name="Vijverberg K."/>
            <person name="Xiong W."/>
            <person name="Schranz E."/>
        </authorList>
    </citation>
    <scope>NUCLEOTIDE SEQUENCE</scope>
</reference>